<keyword evidence="3 8" id="KW-0732">Signal</keyword>
<dbReference type="Gene3D" id="3.30.300.30">
    <property type="match status" value="1"/>
</dbReference>
<dbReference type="InterPro" id="IPR006182">
    <property type="entry name" value="FliF_N_dom"/>
</dbReference>
<dbReference type="STRING" id="570277.EZMO1_3904"/>
<dbReference type="AlphaFoldDB" id="A0A142BGG9"/>
<keyword evidence="7 8" id="KW-0449">Lipoprotein</keyword>
<keyword evidence="4 8" id="KW-0472">Membrane</keyword>
<evidence type="ECO:0000256" key="1">
    <source>
        <dbReference type="ARBA" id="ARBA00004459"/>
    </source>
</evidence>
<evidence type="ECO:0000256" key="8">
    <source>
        <dbReference type="RuleBase" id="RU364102"/>
    </source>
</evidence>
<dbReference type="PANTHER" id="PTHR30046:SF2">
    <property type="entry name" value="YOP PROTEINS TRANSLOCATION LIPOPROTEIN J"/>
    <property type="match status" value="1"/>
</dbReference>
<dbReference type="Pfam" id="PF01514">
    <property type="entry name" value="YscJ_FliF"/>
    <property type="match status" value="1"/>
</dbReference>
<dbReference type="OrthoDB" id="115186at2"/>
<keyword evidence="6 8" id="KW-0998">Cell outer membrane</keyword>
<evidence type="ECO:0000256" key="6">
    <source>
        <dbReference type="ARBA" id="ARBA00023237"/>
    </source>
</evidence>
<dbReference type="RefSeq" id="WP_051789930.1">
    <property type="nucleotide sequence ID" value="NZ_CP013251.1"/>
</dbReference>
<protein>
    <recommendedName>
        <fullName evidence="8">Lipoprotein</fullName>
    </recommendedName>
</protein>
<keyword evidence="8" id="KW-1133">Transmembrane helix</keyword>
<dbReference type="KEGG" id="emp:EZMO1_3904"/>
<dbReference type="GO" id="GO:0009306">
    <property type="term" value="P:protein secretion"/>
    <property type="evidence" value="ECO:0007669"/>
    <property type="project" value="InterPro"/>
</dbReference>
<dbReference type="NCBIfam" id="TIGR02544">
    <property type="entry name" value="III_secr_YscJ"/>
    <property type="match status" value="1"/>
</dbReference>
<sequence>MKYNLLRRLRVLGVLSLSLLLVACKVELYSGLSEKEGNEMLAILLDGKVAAEKTLDKDKNVTLVVATDEVSRSIKLLKSLGYPKEKYSSIGDIFPKDGLISSPTEERARYTYSMSQELSSTLSMIDGVITARVHVVLPQEQDTLSDVNYPSSASVFIKYTPELELAGFIPKVKTLVSNSIEGLSLDKITVSLFPATRINQNSLLTPEKSQSKSTLIIFILLGLVVLILAGAGGAYWWFYMRTPAKAVGEAK</sequence>
<dbReference type="PATRIC" id="fig|570277.3.peg.4200"/>
<dbReference type="InterPro" id="IPR003282">
    <property type="entry name" value="T3SS_SctJ"/>
</dbReference>
<evidence type="ECO:0000313" key="11">
    <source>
        <dbReference type="Proteomes" id="UP000071065"/>
    </source>
</evidence>
<evidence type="ECO:0000256" key="2">
    <source>
        <dbReference type="ARBA" id="ARBA00009509"/>
    </source>
</evidence>
<dbReference type="GO" id="GO:0009279">
    <property type="term" value="C:cell outer membrane"/>
    <property type="evidence" value="ECO:0007669"/>
    <property type="project" value="UniProtKB-SubCell"/>
</dbReference>
<comment type="subcellular location">
    <subcellularLocation>
        <location evidence="1">Cell outer membrane</location>
        <topology evidence="1">Lipid-anchor</topology>
    </subcellularLocation>
</comment>
<evidence type="ECO:0000313" key="10">
    <source>
        <dbReference type="EMBL" id="AMO57845.1"/>
    </source>
</evidence>
<gene>
    <name evidence="10" type="primary">yscJ</name>
    <name evidence="10" type="ORF">EZMO1_3904</name>
</gene>
<reference evidence="10 11" key="1">
    <citation type="journal article" date="2016" name="Front. Microbiol.">
        <title>Genomic Insight into the Host-Endosymbiont Relationship of Endozoicomonas montiporae CL-33(T) with its Coral Host.</title>
        <authorList>
            <person name="Ding J.-Y."/>
            <person name="Shiu J.-H."/>
            <person name="Chen W.-M."/>
            <person name="Chiang Y.-R."/>
            <person name="Tang S.-L."/>
        </authorList>
    </citation>
    <scope>NUCLEOTIDE SEQUENCE [LARGE SCALE GENOMIC DNA]</scope>
    <source>
        <strain evidence="10 11">CL-33</strain>
    </source>
</reference>
<dbReference type="PRINTS" id="PR01338">
    <property type="entry name" value="TYPE3OMKPROT"/>
</dbReference>
<organism evidence="10 11">
    <name type="scientific">Endozoicomonas montiporae CL-33</name>
    <dbReference type="NCBI Taxonomy" id="570277"/>
    <lineage>
        <taxon>Bacteria</taxon>
        <taxon>Pseudomonadati</taxon>
        <taxon>Pseudomonadota</taxon>
        <taxon>Gammaproteobacteria</taxon>
        <taxon>Oceanospirillales</taxon>
        <taxon>Endozoicomonadaceae</taxon>
        <taxon>Endozoicomonas</taxon>
    </lineage>
</organism>
<feature type="domain" description="Flagellar M-ring N-terminal" evidence="9">
    <location>
        <begin position="26"/>
        <end position="190"/>
    </location>
</feature>
<name>A0A142BGG9_9GAMM</name>
<keyword evidence="5 8" id="KW-0564">Palmitate</keyword>
<dbReference type="InterPro" id="IPR043427">
    <property type="entry name" value="YscJ/FliF"/>
</dbReference>
<proteinExistence type="inferred from homology"/>
<evidence type="ECO:0000256" key="7">
    <source>
        <dbReference type="ARBA" id="ARBA00023288"/>
    </source>
</evidence>
<dbReference type="EMBL" id="CP013251">
    <property type="protein sequence ID" value="AMO57845.1"/>
    <property type="molecule type" value="Genomic_DNA"/>
</dbReference>
<comment type="similarity">
    <text evidence="2 8">Belongs to the YscJ lipoprotein family.</text>
</comment>
<dbReference type="InterPro" id="IPR045851">
    <property type="entry name" value="AMP-bd_C_sf"/>
</dbReference>
<keyword evidence="8" id="KW-0812">Transmembrane</keyword>
<evidence type="ECO:0000256" key="3">
    <source>
        <dbReference type="ARBA" id="ARBA00022729"/>
    </source>
</evidence>
<evidence type="ECO:0000256" key="5">
    <source>
        <dbReference type="ARBA" id="ARBA00023139"/>
    </source>
</evidence>
<evidence type="ECO:0000259" key="9">
    <source>
        <dbReference type="Pfam" id="PF01514"/>
    </source>
</evidence>
<feature type="transmembrane region" description="Helical" evidence="8">
    <location>
        <begin position="215"/>
        <end position="238"/>
    </location>
</feature>
<dbReference type="PROSITE" id="PS51257">
    <property type="entry name" value="PROKAR_LIPOPROTEIN"/>
    <property type="match status" value="1"/>
</dbReference>
<accession>A0A142BGG9</accession>
<dbReference type="Gene3D" id="3.30.70.1530">
    <property type="entry name" value="Hypothetical protein rpa1041"/>
    <property type="match status" value="1"/>
</dbReference>
<dbReference type="PANTHER" id="PTHR30046">
    <property type="entry name" value="FLAGELLAR M-RING PROTEIN"/>
    <property type="match status" value="1"/>
</dbReference>
<dbReference type="Proteomes" id="UP000071065">
    <property type="component" value="Chromosome"/>
</dbReference>
<evidence type="ECO:0000256" key="4">
    <source>
        <dbReference type="ARBA" id="ARBA00023136"/>
    </source>
</evidence>